<dbReference type="Proteomes" id="UP001209654">
    <property type="component" value="Unassembled WGS sequence"/>
</dbReference>
<dbReference type="PANTHER" id="PTHR13817">
    <property type="entry name" value="TITIN"/>
    <property type="match status" value="1"/>
</dbReference>
<sequence>MAWGSGLFGQGRRKRALVSTTTFSVASALVVGGALFYEGFPTADVDLNDGGVWVTNNGAGLVGHLNYQSKTLDGGFVANSAGFDVLQDKSTVFMENLDQAMLSPVDVAEMSREAEQQLPGSADVAFGQEQIAITDKVKGQVFVSAAADLGSFSEETAEPVLTGAKGAVATVAPDDTVVVANPQANEVYTYRVNEEGVPEQVGKDGAENLDKAGDLQIAAVGDKAVVLDAESGTVFLPGGKTATLGDVRGAKLQQSGEASGFAAIATETELITQPLDGSDATRTSLKAPGVPAAPVQLDGCLHAAWAGSAHYIRDCELPSDDLAQEIKGIGSNAELVFRVNRDVVVLNDVNAGNVWLVLENMQLVDNWSDLIPPEQESEEEDEDSADENPINTLPDRTKENRPPVAQDDTFGVRAGRTTTLAILDNDSDPDGDVLTASLAGDQPPVGEVQSIYDKTGLQIVVDAGASPGRHSFKYEVNDGRGGKDTATATITVRADGSNEPPQAKRKTTILLEQGKEISQNILTDWQDPDGDDLFLVGAENTADGDLVRTRPDGLLTFQDVGKTAGKKKVAVQVSDGTDTVDGEITVDVRPPGALAPVANADHFFTTAGQQIQITPLKNDLDPNGGRLRLAKADGAGKAEVVPDYDAGTIKFTSDTPGTYYLTYVVTNGPASSTGLARVDVGASASDGAPVAVRDVAMLPQNGQVLVDVLANDADPAGGVLVVQGVETDSGDAVSVEVLNHNILRITDVKGLNQQLSIKYTVSNGFASTTGEVSVVSVKGPDKLLPPQAENDTATVRAGDVVTVDVLGNDTHPNGDDITLVPELAETVDKADGEIFTSESAVRFIAGPTAKTVYAVYEVVDSAGQKDSAELRINILPRDDESNSQPAPKNLEARVIAGSTVRIPVPLDGIDPDGDSVFLHGIGRAAEQGAAVAGPNYIDYTASATGAGTDSFTYVVKDRLGAENTGTVLVGIAPKAETNQNPVALDDGIVIRPGRAVAVDVLKNDSDPDGDLLRLDGNRVVGEPRSLEASADKGRIRFTTPDEEGTVNVRYTVGDGRGGTAVGTVTAQVRRDAPLLAPVARDDRVEPAETKGRTALDVPVLENDEDPDGVAEEMDVLVNGNYPTASVTAGGELRVELTESAQLIPYTVRDVDGLQATAVAWVPALGEQYPTLSDTTPVDVVAGEEVTIDLDDRVEVRDGRTPRITEVEKVRAIGTADREWVAGDSTLRYAAAEDYAGRGSITFEVTDGSGPDDPEGLKSTLTVMTNVIPGPEKNIAPEFTTGAVEVAKGEDAVSYDLRPLATDANPEDAGKLEFALEGGAPEGFDVSLDGSVLRVSADAEVETGASGAVNVSVTDGRSDKVMSRVAVSALASTRPLPVANDDEVPEAVQGEPVTVPVLANDVNPFPETPLEIVSATAGAGGTARVDGDAVVVTPGADFSGTMTVEYTVQDKTGEGSRQATGTVSLVVRGRPEAPTTPLVDSVRDETVVLSWGAPPDNGEPITAYRVTGTGGFSQECRSTTCTLTGLVNDREYTFRVVAVNAVGESDASAESAVARPDVRPETPGAPQLKFGDKSLDVSWKPPVNNGSAIESYTLEISPAPPTGQLQKTGLTGTSYTWEGLENGQAYTVRVQAHNKAPEPSEFSAYSAAEVPAGPPAAVAAPTTERVESVGNQSQLKVSWAAPDNNGGEINDYTVREYQGGNLKRTLPPVNGTSQTITAPNSETDYTYTVTARNKAGDGEASPQSNARRAVGAPEAPSSVSLKEANTGGAGRSVTISFNQLTAAQRNGARAGEVSYRATFSDGRSMAINSGQTVSGFANGTNVTAQVTAVANSDGASYNSAPSARSNAAKPYGAPGTPNVSGQNGAAEQKRLTFSWSAPNTSTHDVKQIQIRIDGGGWQNVANSGSRTVNTNGYSEQHKIEARSINSRGDNGTIASATARSGSAPPPAPPKKTQWDLVVGGAGTQLESRSCMEAANGSSDNYGGPGSCSGDHWTYPGNNITATCYVVWPSGNWYKQVSGTRSINNGLVVKGIHVKEPGGSHVGSRAPSGMPRC</sequence>
<feature type="region of interest" description="Disordered" evidence="4">
    <location>
        <begin position="1919"/>
        <end position="1952"/>
    </location>
</feature>
<dbReference type="NCBIfam" id="NF012211">
    <property type="entry name" value="tand_rpt_95"/>
    <property type="match status" value="1"/>
</dbReference>
<feature type="region of interest" description="Disordered" evidence="4">
    <location>
        <begin position="1550"/>
        <end position="1572"/>
    </location>
</feature>
<evidence type="ECO:0000256" key="4">
    <source>
        <dbReference type="SAM" id="MobiDB-lite"/>
    </source>
</evidence>
<reference evidence="6 7" key="1">
    <citation type="journal article" date="2023" name="Int. J. Syst. Evol. Microbiol.">
        <title>Arthrobacter mangrovi sp. nov., an actinobacterium isolated from the rhizosphere of a mangrove.</title>
        <authorList>
            <person name="Hamada M."/>
            <person name="Saitou S."/>
            <person name="Enomoto N."/>
            <person name="Nanri K."/>
            <person name="Hidaka K."/>
            <person name="Miura T."/>
            <person name="Tamura T."/>
        </authorList>
    </citation>
    <scope>NUCLEOTIDE SEQUENCE [LARGE SCALE GENOMIC DNA]</scope>
    <source>
        <strain evidence="6 7">NBRC 112813</strain>
    </source>
</reference>
<name>A0ABQ5MXD1_9MICC</name>
<dbReference type="SMART" id="SM00060">
    <property type="entry name" value="FN3"/>
    <property type="match status" value="4"/>
</dbReference>
<dbReference type="PANTHER" id="PTHR13817:SF166">
    <property type="entry name" value="NEURONAL IGCAM-RELATED"/>
    <property type="match status" value="1"/>
</dbReference>
<dbReference type="Gene3D" id="2.60.40.3440">
    <property type="match status" value="1"/>
</dbReference>
<dbReference type="Gene3D" id="2.60.40.10">
    <property type="entry name" value="Immunoglobulins"/>
    <property type="match status" value="3"/>
</dbReference>
<dbReference type="Pfam" id="PF00041">
    <property type="entry name" value="fn3"/>
    <property type="match status" value="3"/>
</dbReference>
<feature type="region of interest" description="Disordered" evidence="4">
    <location>
        <begin position="1839"/>
        <end position="1864"/>
    </location>
</feature>
<keyword evidence="7" id="KW-1185">Reference proteome</keyword>
<dbReference type="InterPro" id="IPR003961">
    <property type="entry name" value="FN3_dom"/>
</dbReference>
<feature type="region of interest" description="Disordered" evidence="4">
    <location>
        <begin position="1733"/>
        <end position="1769"/>
    </location>
</feature>
<keyword evidence="1" id="KW-0677">Repeat</keyword>
<proteinExistence type="predicted"/>
<feature type="region of interest" description="Disordered" evidence="4">
    <location>
        <begin position="1700"/>
        <end position="1720"/>
    </location>
</feature>
<evidence type="ECO:0000313" key="7">
    <source>
        <dbReference type="Proteomes" id="UP001209654"/>
    </source>
</evidence>
<protein>
    <submittedName>
        <fullName evidence="6">Fibronectin type III</fullName>
    </submittedName>
</protein>
<dbReference type="Gene3D" id="2.60.40.2810">
    <property type="match status" value="1"/>
</dbReference>
<dbReference type="EMBL" id="BRVS01000020">
    <property type="protein sequence ID" value="GLB68652.1"/>
    <property type="molecule type" value="Genomic_DNA"/>
</dbReference>
<dbReference type="Pfam" id="PF17963">
    <property type="entry name" value="Big_9"/>
    <property type="match status" value="9"/>
</dbReference>
<evidence type="ECO:0000313" key="6">
    <source>
        <dbReference type="EMBL" id="GLB68652.1"/>
    </source>
</evidence>
<feature type="compositionally biased region" description="Acidic residues" evidence="4">
    <location>
        <begin position="375"/>
        <end position="386"/>
    </location>
</feature>
<evidence type="ECO:0000259" key="5">
    <source>
        <dbReference type="PROSITE" id="PS50853"/>
    </source>
</evidence>
<dbReference type="CDD" id="cd00063">
    <property type="entry name" value="FN3"/>
    <property type="match status" value="3"/>
</dbReference>
<dbReference type="PROSITE" id="PS50853">
    <property type="entry name" value="FN3"/>
    <property type="match status" value="3"/>
</dbReference>
<dbReference type="RefSeq" id="WP_264796749.1">
    <property type="nucleotide sequence ID" value="NZ_BRVS01000020.1"/>
</dbReference>
<keyword evidence="2" id="KW-0378">Hydrolase</keyword>
<dbReference type="SUPFAM" id="SSF49265">
    <property type="entry name" value="Fibronectin type III"/>
    <property type="match status" value="2"/>
</dbReference>
<feature type="domain" description="Fibronectin type-III" evidence="5">
    <location>
        <begin position="1472"/>
        <end position="1557"/>
    </location>
</feature>
<feature type="compositionally biased region" description="Polar residues" evidence="4">
    <location>
        <begin position="1709"/>
        <end position="1720"/>
    </location>
</feature>
<dbReference type="InterPro" id="IPR036116">
    <property type="entry name" value="FN3_sf"/>
</dbReference>
<accession>A0ABQ5MXD1</accession>
<gene>
    <name evidence="6" type="ORF">AHIS1636_30940</name>
</gene>
<evidence type="ECO:0000256" key="3">
    <source>
        <dbReference type="ARBA" id="ARBA00023326"/>
    </source>
</evidence>
<comment type="caution">
    <text evidence="6">The sequence shown here is derived from an EMBL/GenBank/DDBJ whole genome shotgun (WGS) entry which is preliminary data.</text>
</comment>
<evidence type="ECO:0000256" key="1">
    <source>
        <dbReference type="ARBA" id="ARBA00022737"/>
    </source>
</evidence>
<feature type="compositionally biased region" description="Polar residues" evidence="4">
    <location>
        <begin position="1922"/>
        <end position="1932"/>
    </location>
</feature>
<keyword evidence="2" id="KW-0326">Glycosidase</keyword>
<dbReference type="InterPro" id="IPR013783">
    <property type="entry name" value="Ig-like_fold"/>
</dbReference>
<keyword evidence="3" id="KW-0119">Carbohydrate metabolism</keyword>
<dbReference type="InterPro" id="IPR050964">
    <property type="entry name" value="Striated_Muscle_Regulatory"/>
</dbReference>
<organism evidence="6 7">
    <name type="scientific">Arthrobacter mangrovi</name>
    <dbReference type="NCBI Taxonomy" id="2966350"/>
    <lineage>
        <taxon>Bacteria</taxon>
        <taxon>Bacillati</taxon>
        <taxon>Actinomycetota</taxon>
        <taxon>Actinomycetes</taxon>
        <taxon>Micrococcales</taxon>
        <taxon>Micrococcaceae</taxon>
        <taxon>Arthrobacter</taxon>
    </lineage>
</organism>
<evidence type="ECO:0000256" key="2">
    <source>
        <dbReference type="ARBA" id="ARBA00023295"/>
    </source>
</evidence>
<feature type="region of interest" description="Disordered" evidence="4">
    <location>
        <begin position="373"/>
        <end position="409"/>
    </location>
</feature>
<feature type="domain" description="Fibronectin type-III" evidence="5">
    <location>
        <begin position="1659"/>
        <end position="1754"/>
    </location>
</feature>
<keyword evidence="3" id="KW-0624">Polysaccharide degradation</keyword>
<feature type="domain" description="Fibronectin type-III" evidence="5">
    <location>
        <begin position="1558"/>
        <end position="1652"/>
    </location>
</feature>